<feature type="domain" description="Carboxyltransferase" evidence="4">
    <location>
        <begin position="1"/>
        <end position="191"/>
    </location>
</feature>
<dbReference type="SMART" id="SM00796">
    <property type="entry name" value="AHS1"/>
    <property type="match status" value="1"/>
</dbReference>
<name>A0ABS6UYM1_9PSEU</name>
<dbReference type="NCBIfam" id="TIGR00724">
    <property type="entry name" value="urea_amlyse_rel"/>
    <property type="match status" value="1"/>
</dbReference>
<dbReference type="PANTHER" id="PTHR43309">
    <property type="entry name" value="5-OXOPROLINASE SUBUNIT C"/>
    <property type="match status" value="1"/>
</dbReference>
<evidence type="ECO:0000313" key="6">
    <source>
        <dbReference type="EMBL" id="MBW0137359.1"/>
    </source>
</evidence>
<dbReference type="Pfam" id="PF02682">
    <property type="entry name" value="CT_C_D"/>
    <property type="match status" value="1"/>
</dbReference>
<organism evidence="6 7">
    <name type="scientific">Pseudonocardia abyssalis</name>
    <dbReference type="NCBI Taxonomy" id="2792008"/>
    <lineage>
        <taxon>Bacteria</taxon>
        <taxon>Bacillati</taxon>
        <taxon>Actinomycetota</taxon>
        <taxon>Actinomycetes</taxon>
        <taxon>Pseudonocardiales</taxon>
        <taxon>Pseudonocardiaceae</taxon>
        <taxon>Pseudonocardia</taxon>
    </lineage>
</organism>
<dbReference type="SMART" id="SM00797">
    <property type="entry name" value="AHS2"/>
    <property type="match status" value="1"/>
</dbReference>
<dbReference type="Proteomes" id="UP000694287">
    <property type="component" value="Unassembled WGS sequence"/>
</dbReference>
<keyword evidence="2" id="KW-0378">Hydrolase</keyword>
<evidence type="ECO:0000256" key="3">
    <source>
        <dbReference type="ARBA" id="ARBA00022840"/>
    </source>
</evidence>
<sequence>MRVLACGDSALLCEVADLDAVLALAAAVRAAAFPAVLDVVPAARTVLLLTAPGTDLGTLRRAVLALPVDPSAAAPDGETVEIPVVYDGPDLDEVGRLTGLGAEGVVEAHTATPWRVGFGGFAPGFAYLAGGDGRLHVPRRDEPRTTVPAGSVGLAGEFSGIYPRASPGGWQLIGSTTVQLWDAHRTPAALLRPGAEVRFVRTSEPQRAPQGGRNSSTAPKCAARRMLEVLATGALALVQDLGRPGAGATGVGRSGAADRAALRLGNRLVANPPSAAAVEVVFGGLAVRAGPDLPAPLLLALTGAPAPADVDGTPVGHHALVTLRAGQTLRLGAPPTGLRTYLAVRGGVEVAAVLGSRSTDVLSGVGPAPLAAGDLLPVGPEPADLPRVDVAPVAVPPGDAVTLRAVPGPRADWVADPAALAATTWTASGRSDRVGMRLEGAPLRRRDHGELPSEGMVRGAVQVPPGGEPVLFGADHPVTGGYPVVAVVLDADMDRAAQIRPGQQVRFRLLEEPR</sequence>
<dbReference type="InterPro" id="IPR003833">
    <property type="entry name" value="CT_C_D"/>
</dbReference>
<evidence type="ECO:0000259" key="4">
    <source>
        <dbReference type="SMART" id="SM00796"/>
    </source>
</evidence>
<keyword evidence="7" id="KW-1185">Reference proteome</keyword>
<evidence type="ECO:0000313" key="7">
    <source>
        <dbReference type="Proteomes" id="UP000694287"/>
    </source>
</evidence>
<dbReference type="InterPro" id="IPR052708">
    <property type="entry name" value="PxpC"/>
</dbReference>
<reference evidence="6 7" key="1">
    <citation type="submission" date="2020-11" db="EMBL/GenBank/DDBJ databases">
        <title>Pseudonocardia abyssalis sp. nov. and Pseudonocardia oceani sp. nov., description and phylogenomic analysis of two novel actinomycetes isolated from the deep Southern Ocean.</title>
        <authorList>
            <person name="Parra J."/>
        </authorList>
    </citation>
    <scope>NUCLEOTIDE SEQUENCE [LARGE SCALE GENOMIC DNA]</scope>
    <source>
        <strain evidence="6 7">KRD-168</strain>
    </source>
</reference>
<comment type="caution">
    <text evidence="6">The sequence shown here is derived from an EMBL/GenBank/DDBJ whole genome shotgun (WGS) entry which is preliminary data.</text>
</comment>
<evidence type="ECO:0000256" key="1">
    <source>
        <dbReference type="ARBA" id="ARBA00022741"/>
    </source>
</evidence>
<evidence type="ECO:0000256" key="2">
    <source>
        <dbReference type="ARBA" id="ARBA00022801"/>
    </source>
</evidence>
<protein>
    <submittedName>
        <fullName evidence="6">5-oxoprolinase/urea amidolyase family protein</fullName>
    </submittedName>
</protein>
<dbReference type="InterPro" id="IPR003778">
    <property type="entry name" value="CT_A_B"/>
</dbReference>
<keyword evidence="3" id="KW-0067">ATP-binding</keyword>
<feature type="domain" description="Carboxyltransferase" evidence="5">
    <location>
        <begin position="248"/>
        <end position="514"/>
    </location>
</feature>
<dbReference type="PANTHER" id="PTHR43309:SF3">
    <property type="entry name" value="5-OXOPROLINASE SUBUNIT C"/>
    <property type="match status" value="1"/>
</dbReference>
<dbReference type="Pfam" id="PF02626">
    <property type="entry name" value="CT_A_B"/>
    <property type="match status" value="1"/>
</dbReference>
<proteinExistence type="predicted"/>
<dbReference type="EMBL" id="JADQDK010000001">
    <property type="protein sequence ID" value="MBW0137359.1"/>
    <property type="molecule type" value="Genomic_DNA"/>
</dbReference>
<evidence type="ECO:0000259" key="5">
    <source>
        <dbReference type="SMART" id="SM00797"/>
    </source>
</evidence>
<accession>A0ABS6UYM1</accession>
<gene>
    <name evidence="6" type="ORF">I4I81_24310</name>
</gene>
<keyword evidence="1" id="KW-0547">Nucleotide-binding</keyword>